<gene>
    <name evidence="4" type="ORF">ACFSGJ_09120</name>
</gene>
<organism evidence="4 5">
    <name type="scientific">Halodurantibacterium flavum</name>
    <dbReference type="NCBI Taxonomy" id="1382802"/>
    <lineage>
        <taxon>Bacteria</taxon>
        <taxon>Pseudomonadati</taxon>
        <taxon>Pseudomonadota</taxon>
        <taxon>Alphaproteobacteria</taxon>
        <taxon>Rhodobacterales</taxon>
        <taxon>Paracoccaceae</taxon>
        <taxon>Halodurantibacterium</taxon>
    </lineage>
</organism>
<comment type="similarity">
    <text evidence="1">Belongs to the membrane fusion protein (MFP) (TC 8.A.1) family.</text>
</comment>
<name>A0ABW4S464_9RHOB</name>
<proteinExistence type="inferred from homology"/>
<sequence length="391" mass="40967">MSRSSIAIAGILALGAAGWMASGILFGEPSAAVAPQQAQTRVPLVEVATLRAQEVPLFVSGQGDVMAFRTAPARSQSAGRVAEILVDRGERVEAGQPVFRMTLEGLDSRLREAEAVLDRRQRDYDAQLRLQQSGYSTAAQLRELETLLQSAREEVARLEEQIDDTLVRAPFPGQVDDIAAEVGEYVGAGTDVITIVENAPLRTIVRVSQMDRARIQSGRVAEVRYATGQTERGLVCFVAAAADSATRTFAVEVRTANAEGEIPSGISAEVVIPTETVSAHFVSPAILSLGTSGELGVKTADAAGIVAFHQVEIVRAEAAGLWVSGLPEAARVITIGQGFVQDGDRVRLSEAGSASGVPVPRSGLDETGLPESLCARAPGLSADTQSAGAGQ</sequence>
<dbReference type="Gene3D" id="2.40.30.170">
    <property type="match status" value="1"/>
</dbReference>
<dbReference type="PANTHER" id="PTHR30469:SF29">
    <property type="entry name" value="BLR2860 PROTEIN"/>
    <property type="match status" value="1"/>
</dbReference>
<feature type="region of interest" description="Disordered" evidence="3">
    <location>
        <begin position="351"/>
        <end position="391"/>
    </location>
</feature>
<accession>A0ABW4S464</accession>
<dbReference type="Gene3D" id="1.10.287.470">
    <property type="entry name" value="Helix hairpin bin"/>
    <property type="match status" value="1"/>
</dbReference>
<dbReference type="InterPro" id="IPR006143">
    <property type="entry name" value="RND_pump_MFP"/>
</dbReference>
<dbReference type="Gene3D" id="2.40.50.100">
    <property type="match status" value="1"/>
</dbReference>
<keyword evidence="5" id="KW-1185">Reference proteome</keyword>
<dbReference type="SUPFAM" id="SSF111369">
    <property type="entry name" value="HlyD-like secretion proteins"/>
    <property type="match status" value="1"/>
</dbReference>
<protein>
    <submittedName>
        <fullName evidence="4">Efflux RND transporter periplasmic adaptor subunit</fullName>
    </submittedName>
</protein>
<reference evidence="5" key="1">
    <citation type="journal article" date="2019" name="Int. J. Syst. Evol. Microbiol.">
        <title>The Global Catalogue of Microorganisms (GCM) 10K type strain sequencing project: providing services to taxonomists for standard genome sequencing and annotation.</title>
        <authorList>
            <consortium name="The Broad Institute Genomics Platform"/>
            <consortium name="The Broad Institute Genome Sequencing Center for Infectious Disease"/>
            <person name="Wu L."/>
            <person name="Ma J."/>
        </authorList>
    </citation>
    <scope>NUCLEOTIDE SEQUENCE [LARGE SCALE GENOMIC DNA]</scope>
    <source>
        <strain evidence="5">CGMCC 4.7242</strain>
    </source>
</reference>
<dbReference type="NCBIfam" id="TIGR01730">
    <property type="entry name" value="RND_mfp"/>
    <property type="match status" value="1"/>
</dbReference>
<dbReference type="EMBL" id="JBHUGH010000006">
    <property type="protein sequence ID" value="MFD1912375.1"/>
    <property type="molecule type" value="Genomic_DNA"/>
</dbReference>
<dbReference type="RefSeq" id="WP_390260948.1">
    <property type="nucleotide sequence ID" value="NZ_JBHUGH010000006.1"/>
</dbReference>
<evidence type="ECO:0000313" key="4">
    <source>
        <dbReference type="EMBL" id="MFD1912375.1"/>
    </source>
</evidence>
<dbReference type="Proteomes" id="UP001597353">
    <property type="component" value="Unassembled WGS sequence"/>
</dbReference>
<evidence type="ECO:0000313" key="5">
    <source>
        <dbReference type="Proteomes" id="UP001597353"/>
    </source>
</evidence>
<feature type="coiled-coil region" evidence="2">
    <location>
        <begin position="103"/>
        <end position="168"/>
    </location>
</feature>
<dbReference type="PANTHER" id="PTHR30469">
    <property type="entry name" value="MULTIDRUG RESISTANCE PROTEIN MDTA"/>
    <property type="match status" value="1"/>
</dbReference>
<evidence type="ECO:0000256" key="3">
    <source>
        <dbReference type="SAM" id="MobiDB-lite"/>
    </source>
</evidence>
<evidence type="ECO:0000256" key="2">
    <source>
        <dbReference type="SAM" id="Coils"/>
    </source>
</evidence>
<evidence type="ECO:0000256" key="1">
    <source>
        <dbReference type="ARBA" id="ARBA00009477"/>
    </source>
</evidence>
<keyword evidence="2" id="KW-0175">Coiled coil</keyword>
<comment type="caution">
    <text evidence="4">The sequence shown here is derived from an EMBL/GenBank/DDBJ whole genome shotgun (WGS) entry which is preliminary data.</text>
</comment>
<feature type="compositionally biased region" description="Polar residues" evidence="3">
    <location>
        <begin position="382"/>
        <end position="391"/>
    </location>
</feature>